<dbReference type="Proteomes" id="UP000024635">
    <property type="component" value="Unassembled WGS sequence"/>
</dbReference>
<dbReference type="Gene3D" id="3.30.70.270">
    <property type="match status" value="1"/>
</dbReference>
<dbReference type="SUPFAM" id="SSF56672">
    <property type="entry name" value="DNA/RNA polymerases"/>
    <property type="match status" value="1"/>
</dbReference>
<proteinExistence type="predicted"/>
<name>A0A016TTM3_9BILA</name>
<dbReference type="CDD" id="cd09275">
    <property type="entry name" value="RNase_HI_RT_DIRS1"/>
    <property type="match status" value="1"/>
</dbReference>
<feature type="region of interest" description="Disordered" evidence="1">
    <location>
        <begin position="150"/>
        <end position="197"/>
    </location>
</feature>
<dbReference type="InterPro" id="IPR052055">
    <property type="entry name" value="Hepadnavirus_pol/RT"/>
</dbReference>
<evidence type="ECO:0000313" key="3">
    <source>
        <dbReference type="EMBL" id="EYC06130.1"/>
    </source>
</evidence>
<evidence type="ECO:0000313" key="4">
    <source>
        <dbReference type="Proteomes" id="UP000024635"/>
    </source>
</evidence>
<dbReference type="InterPro" id="IPR000477">
    <property type="entry name" value="RT_dom"/>
</dbReference>
<dbReference type="PANTHER" id="PTHR33050">
    <property type="entry name" value="REVERSE TRANSCRIPTASE DOMAIN-CONTAINING PROTEIN"/>
    <property type="match status" value="1"/>
</dbReference>
<feature type="compositionally biased region" description="Basic residues" evidence="1">
    <location>
        <begin position="159"/>
        <end position="174"/>
    </location>
</feature>
<feature type="compositionally biased region" description="Polar residues" evidence="1">
    <location>
        <begin position="177"/>
        <end position="194"/>
    </location>
</feature>
<organism evidence="3 4">
    <name type="scientific">Ancylostoma ceylanicum</name>
    <dbReference type="NCBI Taxonomy" id="53326"/>
    <lineage>
        <taxon>Eukaryota</taxon>
        <taxon>Metazoa</taxon>
        <taxon>Ecdysozoa</taxon>
        <taxon>Nematoda</taxon>
        <taxon>Chromadorea</taxon>
        <taxon>Rhabditida</taxon>
        <taxon>Rhabditina</taxon>
        <taxon>Rhabditomorpha</taxon>
        <taxon>Strongyloidea</taxon>
        <taxon>Ancylostomatidae</taxon>
        <taxon>Ancylostomatinae</taxon>
        <taxon>Ancylostoma</taxon>
    </lineage>
</organism>
<protein>
    <recommendedName>
        <fullName evidence="2">Reverse transcriptase domain-containing protein</fullName>
    </recommendedName>
</protein>
<dbReference type="PANTHER" id="PTHR33050:SF7">
    <property type="entry name" value="RIBONUCLEASE H"/>
    <property type="match status" value="1"/>
</dbReference>
<dbReference type="PROSITE" id="PS50878">
    <property type="entry name" value="RT_POL"/>
    <property type="match status" value="1"/>
</dbReference>
<gene>
    <name evidence="3" type="primary">Acey_s0078.g1207</name>
    <name evidence="3" type="ORF">Y032_0078g1207</name>
</gene>
<dbReference type="EMBL" id="JARK01001414">
    <property type="protein sequence ID" value="EYC06130.1"/>
    <property type="molecule type" value="Genomic_DNA"/>
</dbReference>
<dbReference type="Pfam" id="PF00078">
    <property type="entry name" value="RVT_1"/>
    <property type="match status" value="1"/>
</dbReference>
<dbReference type="CDD" id="cd03714">
    <property type="entry name" value="RT_DIRS1"/>
    <property type="match status" value="1"/>
</dbReference>
<feature type="domain" description="Reverse transcriptase" evidence="2">
    <location>
        <begin position="271"/>
        <end position="453"/>
    </location>
</feature>
<evidence type="ECO:0000259" key="2">
    <source>
        <dbReference type="PROSITE" id="PS50878"/>
    </source>
</evidence>
<dbReference type="OrthoDB" id="5867504at2759"/>
<dbReference type="Gene3D" id="3.10.10.10">
    <property type="entry name" value="HIV Type 1 Reverse Transcriptase, subunit A, domain 1"/>
    <property type="match status" value="1"/>
</dbReference>
<evidence type="ECO:0000256" key="1">
    <source>
        <dbReference type="SAM" id="MobiDB-lite"/>
    </source>
</evidence>
<keyword evidence="4" id="KW-1185">Reference proteome</keyword>
<dbReference type="InterPro" id="IPR043502">
    <property type="entry name" value="DNA/RNA_pol_sf"/>
</dbReference>
<dbReference type="STRING" id="53326.A0A016TTM3"/>
<dbReference type="AlphaFoldDB" id="A0A016TTM3"/>
<comment type="caution">
    <text evidence="3">The sequence shown here is derived from an EMBL/GenBank/DDBJ whole genome shotgun (WGS) entry which is preliminary data.</text>
</comment>
<dbReference type="InterPro" id="IPR043128">
    <property type="entry name" value="Rev_trsase/Diguanyl_cyclase"/>
</dbReference>
<sequence>MLRDLPLVTSPYAEVALLDDDIPRDKERSIYVRETDLRHFNETFVNCLNILELIRKLGGDSEQQLSSSIMGYIDVAATLLSGSLHDVIVLRRERVLRSLGLDPLKAMPSYRRLPLAGSTVIHRSNNSVHPELFGRELRDELASRETALSKSVQKLRAQSSRRHRPSPPPKRKRLVNSFLTDSNHENTVPTSGSENSEHACLRSITSNRIAGRLADFEKAWAGITTDPSVLEAVRGYKLPFMMKPHLKVPSTERVSLGQALTTQLEMLLAKGVVEKARPDTPVWISSMFGIPKKDGSVRPIINLKPLNRFLRIPHFKMEGLHLVPDVVSVGDYCAKIDMTDAYFAVNIQEDFRPFLAFRWETDTYQFTCLPFGLATTPYVYTKLMRVVAEKLRSSGIRLISYLDDWAFFSESEAGCKACVNEALRLFGTLGLRVNLDKSVLTPTQRIEFLGLIINTGTGEFEIPPKKLVDIRQSAAALLAKRYVTARELSHFLGKLNFVSTAQPYVTFMTRNLQRDLGAAMEPSLPDPYSGECLLSNQSTTDLKWFLDEVESHARFSFLRFSPDIVIASDASKLGWGAVTCGLRTGGRWLPSESAQHINVLELKACLFGLMSFGRSWRDIDVLLELDNTAAVAYIKRRGGTASPSLSEVAKELWTWASTRGVRIMATHRPGRTNQDADRESSSYAKDSNGALMMRWPEESLISTANHK</sequence>
<reference evidence="4" key="1">
    <citation type="journal article" date="2015" name="Nat. Genet.">
        <title>The genome and transcriptome of the zoonotic hookworm Ancylostoma ceylanicum identify infection-specific gene families.</title>
        <authorList>
            <person name="Schwarz E.M."/>
            <person name="Hu Y."/>
            <person name="Antoshechkin I."/>
            <person name="Miller M.M."/>
            <person name="Sternberg P.W."/>
            <person name="Aroian R.V."/>
        </authorList>
    </citation>
    <scope>NUCLEOTIDE SEQUENCE</scope>
    <source>
        <strain evidence="4">HY135</strain>
    </source>
</reference>
<accession>A0A016TTM3</accession>